<dbReference type="EMBL" id="JBBPCB010000002">
    <property type="protein sequence ID" value="MEK8179746.1"/>
    <property type="molecule type" value="Genomic_DNA"/>
</dbReference>
<gene>
    <name evidence="3" type="ORF">WMW71_05280</name>
</gene>
<evidence type="ECO:0000256" key="1">
    <source>
        <dbReference type="SAM" id="MobiDB-lite"/>
    </source>
</evidence>
<feature type="signal peptide" evidence="2">
    <location>
        <begin position="1"/>
        <end position="22"/>
    </location>
</feature>
<keyword evidence="4" id="KW-1185">Reference proteome</keyword>
<feature type="compositionally biased region" description="Basic residues" evidence="1">
    <location>
        <begin position="366"/>
        <end position="378"/>
    </location>
</feature>
<reference evidence="3 4" key="1">
    <citation type="submission" date="2024-04" db="EMBL/GenBank/DDBJ databases">
        <title>draft genome sequnece of Flavobacterium buctense JCM 30750.</title>
        <authorList>
            <person name="Kim D.-U."/>
        </authorList>
    </citation>
    <scope>NUCLEOTIDE SEQUENCE [LARGE SCALE GENOMIC DNA]</scope>
    <source>
        <strain evidence="3 4">JCM 30750</strain>
    </source>
</reference>
<feature type="chain" id="PRO_5045884869" description="DUF3300 domain-containing protein" evidence="2">
    <location>
        <begin position="23"/>
        <end position="378"/>
    </location>
</feature>
<feature type="compositionally biased region" description="Low complexity" evidence="1">
    <location>
        <begin position="325"/>
        <end position="340"/>
    </location>
</feature>
<keyword evidence="2" id="KW-0732">Signal</keyword>
<dbReference type="Proteomes" id="UP001491349">
    <property type="component" value="Unassembled WGS sequence"/>
</dbReference>
<name>A0ABU9E1G0_9FLAO</name>
<sequence length="378" mass="43133">MRKGYCLILLFSAFMGINFAFSQSNNEPEALGLPGDNLSLYAVLEVFQKSKTIEDFEKSLNDKEGNVNNLDLNNNDETDYISVISEKDGDNHSIILQVAVNEKENQDIAVIEVSKNKSGKVVVQIIGDEELYGKDYIVEPSNEVVGGTPNPGYTGGDTVIINNNTTNNYNTTNTTNNTSNNNGASYVEPSGWSVVMFLFSPVYVVYRSPFYWGYYPSYWHPWRPIYYHSYWGYHGHYHHHHHYRRTTIIINHNHYHNNYYGRRKSSMIVANNRRDGRYNGIYDGRTYKKPTVPSRPDLNIKPSRPVTKPAVRPSKPSTKPEVRPSRPSTTRPVVTPSRPTKPLKKPSYKPASKPMNKPVTRPAIRPVKKKSVQRSTNR</sequence>
<proteinExistence type="predicted"/>
<evidence type="ECO:0000256" key="2">
    <source>
        <dbReference type="SAM" id="SignalP"/>
    </source>
</evidence>
<organism evidence="3 4">
    <name type="scientific">Flavobacterium buctense</name>
    <dbReference type="NCBI Taxonomy" id="1648146"/>
    <lineage>
        <taxon>Bacteria</taxon>
        <taxon>Pseudomonadati</taxon>
        <taxon>Bacteroidota</taxon>
        <taxon>Flavobacteriia</taxon>
        <taxon>Flavobacteriales</taxon>
        <taxon>Flavobacteriaceae</taxon>
        <taxon>Flavobacterium</taxon>
    </lineage>
</organism>
<evidence type="ECO:0008006" key="5">
    <source>
        <dbReference type="Google" id="ProtNLM"/>
    </source>
</evidence>
<evidence type="ECO:0000313" key="3">
    <source>
        <dbReference type="EMBL" id="MEK8179746.1"/>
    </source>
</evidence>
<feature type="region of interest" description="Disordered" evidence="1">
    <location>
        <begin position="278"/>
        <end position="378"/>
    </location>
</feature>
<protein>
    <recommendedName>
        <fullName evidence="5">DUF3300 domain-containing protein</fullName>
    </recommendedName>
</protein>
<accession>A0ABU9E1G0</accession>
<comment type="caution">
    <text evidence="3">The sequence shown here is derived from an EMBL/GenBank/DDBJ whole genome shotgun (WGS) entry which is preliminary data.</text>
</comment>
<dbReference type="RefSeq" id="WP_187660222.1">
    <property type="nucleotide sequence ID" value="NZ_JACTAB010000003.1"/>
</dbReference>
<evidence type="ECO:0000313" key="4">
    <source>
        <dbReference type="Proteomes" id="UP001491349"/>
    </source>
</evidence>